<dbReference type="GO" id="GO:0005886">
    <property type="term" value="C:plasma membrane"/>
    <property type="evidence" value="ECO:0007669"/>
    <property type="project" value="UniProtKB-SubCell"/>
</dbReference>
<dbReference type="Gene3D" id="1.10.3720.10">
    <property type="entry name" value="MetI-like"/>
    <property type="match status" value="1"/>
</dbReference>
<comment type="similarity">
    <text evidence="7">Belongs to the binding-protein-dependent transport system permease family.</text>
</comment>
<dbReference type="InterPro" id="IPR000515">
    <property type="entry name" value="MetI-like"/>
</dbReference>
<dbReference type="GO" id="GO:0055085">
    <property type="term" value="P:transmembrane transport"/>
    <property type="evidence" value="ECO:0007669"/>
    <property type="project" value="InterPro"/>
</dbReference>
<evidence type="ECO:0000256" key="3">
    <source>
        <dbReference type="ARBA" id="ARBA00022475"/>
    </source>
</evidence>
<keyword evidence="5 7" id="KW-1133">Transmembrane helix</keyword>
<dbReference type="PANTHER" id="PTHR30193">
    <property type="entry name" value="ABC TRANSPORTER PERMEASE PROTEIN"/>
    <property type="match status" value="1"/>
</dbReference>
<evidence type="ECO:0000256" key="6">
    <source>
        <dbReference type="ARBA" id="ARBA00023136"/>
    </source>
</evidence>
<dbReference type="SUPFAM" id="SSF161098">
    <property type="entry name" value="MetI-like"/>
    <property type="match status" value="1"/>
</dbReference>
<dbReference type="AlphaFoldDB" id="A0A9D2I8S1"/>
<dbReference type="CDD" id="cd06261">
    <property type="entry name" value="TM_PBP2"/>
    <property type="match status" value="1"/>
</dbReference>
<feature type="transmembrane region" description="Helical" evidence="7">
    <location>
        <begin position="160"/>
        <end position="184"/>
    </location>
</feature>
<feature type="transmembrane region" description="Helical" evidence="7">
    <location>
        <begin position="16"/>
        <end position="39"/>
    </location>
</feature>
<comment type="subcellular location">
    <subcellularLocation>
        <location evidence="1 7">Cell membrane</location>
        <topology evidence="1 7">Multi-pass membrane protein</topology>
    </subcellularLocation>
</comment>
<dbReference type="Proteomes" id="UP000886858">
    <property type="component" value="Unassembled WGS sequence"/>
</dbReference>
<feature type="transmembrane region" description="Helical" evidence="7">
    <location>
        <begin position="81"/>
        <end position="100"/>
    </location>
</feature>
<evidence type="ECO:0000313" key="10">
    <source>
        <dbReference type="Proteomes" id="UP000886858"/>
    </source>
</evidence>
<evidence type="ECO:0000256" key="7">
    <source>
        <dbReference type="RuleBase" id="RU363032"/>
    </source>
</evidence>
<evidence type="ECO:0000259" key="8">
    <source>
        <dbReference type="PROSITE" id="PS50928"/>
    </source>
</evidence>
<reference evidence="9" key="2">
    <citation type="submission" date="2021-04" db="EMBL/GenBank/DDBJ databases">
        <authorList>
            <person name="Gilroy R."/>
        </authorList>
    </citation>
    <scope>NUCLEOTIDE SEQUENCE</scope>
    <source>
        <strain evidence="9">CHK179-7159</strain>
    </source>
</reference>
<evidence type="ECO:0000256" key="2">
    <source>
        <dbReference type="ARBA" id="ARBA00022448"/>
    </source>
</evidence>
<keyword evidence="6 7" id="KW-0472">Membrane</keyword>
<proteinExistence type="inferred from homology"/>
<keyword evidence="2 7" id="KW-0813">Transport</keyword>
<dbReference type="EMBL" id="DWYY01000173">
    <property type="protein sequence ID" value="HJA94435.1"/>
    <property type="molecule type" value="Genomic_DNA"/>
</dbReference>
<evidence type="ECO:0000313" key="9">
    <source>
        <dbReference type="EMBL" id="HJA94435.1"/>
    </source>
</evidence>
<sequence length="302" mass="34079">MKKKEIKYQKKHTLQCYLLLSPQIIGFFVFTIYPILWAIKMSLYYYNTIPLDTRFVGLQNYVTMFTEDKRYWETWVTTLEFTLMKLILEIPLALFIAVILKRKLKAKGFFRAVYFMPALVGGAIVGVIFNNLFSYLGLINAWILEAGGTPIDWYGTKAKALLFLVIASTWTSFGTNVLYFVAALSNVSEDIYESAKIDGANSWQIFIRMTMPMILPTFGTILLLAINGTIHVNDFIIVMTNGAPAGKTYTVMSYITGNYAPGFGASTANVGYGCALSFVTSLLMCLFAIGYMQLKKKLENIY</sequence>
<name>A0A9D2I8S1_9FIRM</name>
<comment type="caution">
    <text evidence="9">The sequence shown here is derived from an EMBL/GenBank/DDBJ whole genome shotgun (WGS) entry which is preliminary data.</text>
</comment>
<dbReference type="PROSITE" id="PS50928">
    <property type="entry name" value="ABC_TM1"/>
    <property type="match status" value="1"/>
</dbReference>
<dbReference type="PANTHER" id="PTHR30193:SF1">
    <property type="entry name" value="ABC TRANSPORTER PERMEASE PROTEIN YESP-RELATED"/>
    <property type="match status" value="1"/>
</dbReference>
<accession>A0A9D2I8S1</accession>
<dbReference type="Pfam" id="PF00528">
    <property type="entry name" value="BPD_transp_1"/>
    <property type="match status" value="1"/>
</dbReference>
<feature type="domain" description="ABC transmembrane type-1" evidence="8">
    <location>
        <begin position="75"/>
        <end position="284"/>
    </location>
</feature>
<evidence type="ECO:0000256" key="4">
    <source>
        <dbReference type="ARBA" id="ARBA00022692"/>
    </source>
</evidence>
<protein>
    <submittedName>
        <fullName evidence="9">Sugar ABC transporter permease</fullName>
    </submittedName>
</protein>
<dbReference type="InterPro" id="IPR051393">
    <property type="entry name" value="ABC_transporter_permease"/>
</dbReference>
<evidence type="ECO:0000256" key="1">
    <source>
        <dbReference type="ARBA" id="ARBA00004651"/>
    </source>
</evidence>
<feature type="transmembrane region" description="Helical" evidence="7">
    <location>
        <begin position="205"/>
        <end position="226"/>
    </location>
</feature>
<dbReference type="InterPro" id="IPR035906">
    <property type="entry name" value="MetI-like_sf"/>
</dbReference>
<gene>
    <name evidence="9" type="ORF">H9717_15200</name>
</gene>
<feature type="transmembrane region" description="Helical" evidence="7">
    <location>
        <begin position="112"/>
        <end position="133"/>
    </location>
</feature>
<feature type="transmembrane region" description="Helical" evidence="7">
    <location>
        <begin position="270"/>
        <end position="292"/>
    </location>
</feature>
<keyword evidence="4 7" id="KW-0812">Transmembrane</keyword>
<organism evidence="9 10">
    <name type="scientific">Candidatus Eisenbergiella merdipullorum</name>
    <dbReference type="NCBI Taxonomy" id="2838553"/>
    <lineage>
        <taxon>Bacteria</taxon>
        <taxon>Bacillati</taxon>
        <taxon>Bacillota</taxon>
        <taxon>Clostridia</taxon>
        <taxon>Lachnospirales</taxon>
        <taxon>Lachnospiraceae</taxon>
        <taxon>Eisenbergiella</taxon>
    </lineage>
</organism>
<keyword evidence="3" id="KW-1003">Cell membrane</keyword>
<reference evidence="9" key="1">
    <citation type="journal article" date="2021" name="PeerJ">
        <title>Extensive microbial diversity within the chicken gut microbiome revealed by metagenomics and culture.</title>
        <authorList>
            <person name="Gilroy R."/>
            <person name="Ravi A."/>
            <person name="Getino M."/>
            <person name="Pursley I."/>
            <person name="Horton D.L."/>
            <person name="Alikhan N.F."/>
            <person name="Baker D."/>
            <person name="Gharbi K."/>
            <person name="Hall N."/>
            <person name="Watson M."/>
            <person name="Adriaenssens E.M."/>
            <person name="Foster-Nyarko E."/>
            <person name="Jarju S."/>
            <person name="Secka A."/>
            <person name="Antonio M."/>
            <person name="Oren A."/>
            <person name="Chaudhuri R.R."/>
            <person name="La Ragione R."/>
            <person name="Hildebrand F."/>
            <person name="Pallen M.J."/>
        </authorList>
    </citation>
    <scope>NUCLEOTIDE SEQUENCE</scope>
    <source>
        <strain evidence="9">CHK179-7159</strain>
    </source>
</reference>
<evidence type="ECO:0000256" key="5">
    <source>
        <dbReference type="ARBA" id="ARBA00022989"/>
    </source>
</evidence>